<dbReference type="EMBL" id="BAAARY010000072">
    <property type="protein sequence ID" value="GAA2534265.1"/>
    <property type="molecule type" value="Genomic_DNA"/>
</dbReference>
<dbReference type="Proteomes" id="UP001499978">
    <property type="component" value="Unassembled WGS sequence"/>
</dbReference>
<gene>
    <name evidence="1" type="ORF">GCM10010201_36520</name>
</gene>
<name>A0ABP6B5L6_9ACTN</name>
<organism evidence="1 2">
    <name type="scientific">Pilimelia columellifera subsp. columellifera</name>
    <dbReference type="NCBI Taxonomy" id="706583"/>
    <lineage>
        <taxon>Bacteria</taxon>
        <taxon>Bacillati</taxon>
        <taxon>Actinomycetota</taxon>
        <taxon>Actinomycetes</taxon>
        <taxon>Micromonosporales</taxon>
        <taxon>Micromonosporaceae</taxon>
        <taxon>Pilimelia</taxon>
    </lineage>
</organism>
<keyword evidence="2" id="KW-1185">Reference proteome</keyword>
<accession>A0ABP6B5L6</accession>
<comment type="caution">
    <text evidence="1">The sequence shown here is derived from an EMBL/GenBank/DDBJ whole genome shotgun (WGS) entry which is preliminary data.</text>
</comment>
<proteinExistence type="predicted"/>
<evidence type="ECO:0000313" key="2">
    <source>
        <dbReference type="Proteomes" id="UP001499978"/>
    </source>
</evidence>
<evidence type="ECO:0000313" key="1">
    <source>
        <dbReference type="EMBL" id="GAA2534265.1"/>
    </source>
</evidence>
<reference evidence="2" key="1">
    <citation type="journal article" date="2019" name="Int. J. Syst. Evol. Microbiol.">
        <title>The Global Catalogue of Microorganisms (GCM) 10K type strain sequencing project: providing services to taxonomists for standard genome sequencing and annotation.</title>
        <authorList>
            <consortium name="The Broad Institute Genomics Platform"/>
            <consortium name="The Broad Institute Genome Sequencing Center for Infectious Disease"/>
            <person name="Wu L."/>
            <person name="Ma J."/>
        </authorList>
    </citation>
    <scope>NUCLEOTIDE SEQUENCE [LARGE SCALE GENOMIC DNA]</scope>
    <source>
        <strain evidence="2">JCM 3367</strain>
    </source>
</reference>
<sequence>MPASGLDYPGASQVFRIRRDTYNLSRQRVSKDLTVGVTTLTSPAAAVAAHVQHHWGIEATSTAYVTCSYAKTTTTLLGDTEDADVAGGFGH</sequence>
<protein>
    <submittedName>
        <fullName evidence="1">Uncharacterized protein</fullName>
    </submittedName>
</protein>